<reference evidence="2" key="1">
    <citation type="submission" date="2016-11" db="EMBL/GenBank/DDBJ databases">
        <authorList>
            <person name="Varghese N."/>
            <person name="Submissions S."/>
        </authorList>
    </citation>
    <scope>NUCLEOTIDE SEQUENCE [LARGE SCALE GENOMIC DNA]</scope>
    <source>
        <strain evidence="2">DSM 26349</strain>
    </source>
</reference>
<gene>
    <name evidence="1" type="ORF">SAMN04487908_10824</name>
</gene>
<keyword evidence="2" id="KW-1185">Reference proteome</keyword>
<organism evidence="1 2">
    <name type="scientific">Aequorivita viscosa</name>
    <dbReference type="NCBI Taxonomy" id="797419"/>
    <lineage>
        <taxon>Bacteria</taxon>
        <taxon>Pseudomonadati</taxon>
        <taxon>Bacteroidota</taxon>
        <taxon>Flavobacteriia</taxon>
        <taxon>Flavobacteriales</taxon>
        <taxon>Flavobacteriaceae</taxon>
        <taxon>Aequorivita</taxon>
    </lineage>
</organism>
<evidence type="ECO:0000313" key="1">
    <source>
        <dbReference type="EMBL" id="SHI99953.1"/>
    </source>
</evidence>
<evidence type="ECO:0000313" key="2">
    <source>
        <dbReference type="Proteomes" id="UP000184172"/>
    </source>
</evidence>
<sequence>MNVFSRINMVIEQRCLVKDNSQAASHLTGVKGVCDFSNNNFLENQC</sequence>
<proteinExistence type="predicted"/>
<dbReference type="Proteomes" id="UP000184172">
    <property type="component" value="Unassembled WGS sequence"/>
</dbReference>
<protein>
    <submittedName>
        <fullName evidence="1">Uncharacterized protein</fullName>
    </submittedName>
</protein>
<accession>A0A1M6FQK9</accession>
<name>A0A1M6FQK9_9FLAO</name>
<dbReference type="AlphaFoldDB" id="A0A1M6FQK9"/>
<dbReference type="EMBL" id="FQYV01000008">
    <property type="protein sequence ID" value="SHI99953.1"/>
    <property type="molecule type" value="Genomic_DNA"/>
</dbReference>